<evidence type="ECO:0000256" key="3">
    <source>
        <dbReference type="ARBA" id="ARBA00022676"/>
    </source>
</evidence>
<reference evidence="12 13" key="1">
    <citation type="submission" date="2019-02" db="EMBL/GenBank/DDBJ databases">
        <title>Deep-cultivation of Planctomycetes and their phenomic and genomic characterization uncovers novel biology.</title>
        <authorList>
            <person name="Wiegand S."/>
            <person name="Jogler M."/>
            <person name="Boedeker C."/>
            <person name="Pinto D."/>
            <person name="Vollmers J."/>
            <person name="Rivas-Marin E."/>
            <person name="Kohn T."/>
            <person name="Peeters S.H."/>
            <person name="Heuer A."/>
            <person name="Rast P."/>
            <person name="Oberbeckmann S."/>
            <person name="Bunk B."/>
            <person name="Jeske O."/>
            <person name="Meyerdierks A."/>
            <person name="Storesund J.E."/>
            <person name="Kallscheuer N."/>
            <person name="Luecker S."/>
            <person name="Lage O.M."/>
            <person name="Pohl T."/>
            <person name="Merkel B.J."/>
            <person name="Hornburger P."/>
            <person name="Mueller R.-W."/>
            <person name="Bruemmer F."/>
            <person name="Labrenz M."/>
            <person name="Spormann A.M."/>
            <person name="Op den Camp H."/>
            <person name="Overmann J."/>
            <person name="Amann R."/>
            <person name="Jetten M.S.M."/>
            <person name="Mascher T."/>
            <person name="Medema M.H."/>
            <person name="Devos D.P."/>
            <person name="Kaster A.-K."/>
            <person name="Ovreas L."/>
            <person name="Rohde M."/>
            <person name="Galperin M.Y."/>
            <person name="Jogler C."/>
        </authorList>
    </citation>
    <scope>NUCLEOTIDE SEQUENCE [LARGE SCALE GENOMIC DNA]</scope>
    <source>
        <strain evidence="12 13">Pla175</strain>
    </source>
</reference>
<evidence type="ECO:0000256" key="5">
    <source>
        <dbReference type="ARBA" id="ARBA00022822"/>
    </source>
</evidence>
<dbReference type="GO" id="GO:0005829">
    <property type="term" value="C:cytosol"/>
    <property type="evidence" value="ECO:0007669"/>
    <property type="project" value="TreeGrafter"/>
</dbReference>
<feature type="domain" description="Glycosyl transferase family 3 N-terminal" evidence="11">
    <location>
        <begin position="12"/>
        <end position="70"/>
    </location>
</feature>
<feature type="binding site" evidence="9">
    <location>
        <position position="95"/>
    </location>
    <ligand>
        <name>5-phospho-alpha-D-ribose 1-diphosphate</name>
        <dbReference type="ChEBI" id="CHEBI:58017"/>
    </ligand>
</feature>
<dbReference type="AlphaFoldDB" id="A0A518D866"/>
<evidence type="ECO:0000259" key="11">
    <source>
        <dbReference type="Pfam" id="PF02885"/>
    </source>
</evidence>
<dbReference type="EMBL" id="CP036291">
    <property type="protein sequence ID" value="QDU87653.1"/>
    <property type="molecule type" value="Genomic_DNA"/>
</dbReference>
<dbReference type="UniPathway" id="UPA00035">
    <property type="reaction ID" value="UER00041"/>
</dbReference>
<comment type="catalytic activity">
    <reaction evidence="7 9">
        <text>N-(5-phospho-beta-D-ribosyl)anthranilate + diphosphate = 5-phospho-alpha-D-ribose 1-diphosphate + anthranilate</text>
        <dbReference type="Rhea" id="RHEA:11768"/>
        <dbReference type="ChEBI" id="CHEBI:16567"/>
        <dbReference type="ChEBI" id="CHEBI:18277"/>
        <dbReference type="ChEBI" id="CHEBI:33019"/>
        <dbReference type="ChEBI" id="CHEBI:58017"/>
        <dbReference type="EC" id="2.4.2.18"/>
    </reaction>
</comment>
<dbReference type="InterPro" id="IPR035902">
    <property type="entry name" value="Nuc_phospho_transferase"/>
</dbReference>
<gene>
    <name evidence="9 12" type="primary">trpD</name>
    <name evidence="12" type="ORF">Pla175_10190</name>
</gene>
<dbReference type="Proteomes" id="UP000317429">
    <property type="component" value="Chromosome"/>
</dbReference>
<comment type="cofactor">
    <cofactor evidence="9">
        <name>Mg(2+)</name>
        <dbReference type="ChEBI" id="CHEBI:18420"/>
    </cofactor>
    <text evidence="9">Binds 2 magnesium ions per monomer.</text>
</comment>
<dbReference type="RefSeq" id="WP_145281739.1">
    <property type="nucleotide sequence ID" value="NZ_CP036291.1"/>
</dbReference>
<feature type="binding site" evidence="9">
    <location>
        <position position="118"/>
    </location>
    <ligand>
        <name>anthranilate</name>
        <dbReference type="ChEBI" id="CHEBI:16567"/>
        <label>1</label>
    </ligand>
</feature>
<feature type="binding site" evidence="9">
    <location>
        <position position="87"/>
    </location>
    <ligand>
        <name>5-phospho-alpha-D-ribose 1-diphosphate</name>
        <dbReference type="ChEBI" id="CHEBI:58017"/>
    </ligand>
</feature>
<keyword evidence="5 9" id="KW-0822">Tryptophan biosynthesis</keyword>
<keyword evidence="13" id="KW-1185">Reference proteome</keyword>
<evidence type="ECO:0000256" key="2">
    <source>
        <dbReference type="ARBA" id="ARBA00022605"/>
    </source>
</evidence>
<dbReference type="GO" id="GO:0000162">
    <property type="term" value="P:L-tryptophan biosynthetic process"/>
    <property type="evidence" value="ECO:0007669"/>
    <property type="project" value="UniProtKB-UniRule"/>
</dbReference>
<accession>A0A518D866</accession>
<dbReference type="InterPro" id="IPR017459">
    <property type="entry name" value="Glycosyl_Trfase_fam3_N_dom"/>
</dbReference>
<dbReference type="InterPro" id="IPR036320">
    <property type="entry name" value="Glycosyl_Trfase_fam3_N_dom_sf"/>
</dbReference>
<dbReference type="PANTHER" id="PTHR43285:SF2">
    <property type="entry name" value="ANTHRANILATE PHOSPHORIBOSYLTRANSFERASE"/>
    <property type="match status" value="1"/>
</dbReference>
<proteinExistence type="inferred from homology"/>
<dbReference type="SUPFAM" id="SSF47648">
    <property type="entry name" value="Nucleoside phosphorylase/phosphoribosyltransferase N-terminal domain"/>
    <property type="match status" value="1"/>
</dbReference>
<comment type="similarity">
    <text evidence="9">Belongs to the anthranilate phosphoribosyltransferase family.</text>
</comment>
<comment type="caution">
    <text evidence="9">Lacks conserved residue(s) required for the propagation of feature annotation.</text>
</comment>
<dbReference type="GO" id="GO:0000287">
    <property type="term" value="F:magnesium ion binding"/>
    <property type="evidence" value="ECO:0007669"/>
    <property type="project" value="UniProtKB-UniRule"/>
</dbReference>
<keyword evidence="9" id="KW-0479">Metal-binding</keyword>
<dbReference type="NCBIfam" id="TIGR01245">
    <property type="entry name" value="trpD"/>
    <property type="match status" value="1"/>
</dbReference>
<comment type="similarity">
    <text evidence="8">In the C-terminal section; belongs to the anthranilate phosphoribosyltransferase family.</text>
</comment>
<comment type="pathway">
    <text evidence="1 9">Amino-acid biosynthesis; L-tryptophan biosynthesis; L-tryptophan from chorismate: step 2/5.</text>
</comment>
<keyword evidence="9" id="KW-0460">Magnesium</keyword>
<name>A0A518D866_9BACT</name>
<dbReference type="PANTHER" id="PTHR43285">
    <property type="entry name" value="ANTHRANILATE PHOSPHORIBOSYLTRANSFERASE"/>
    <property type="match status" value="1"/>
</dbReference>
<feature type="binding site" evidence="9">
    <location>
        <position position="87"/>
    </location>
    <ligand>
        <name>anthranilate</name>
        <dbReference type="ChEBI" id="CHEBI:16567"/>
        <label>1</label>
    </ligand>
</feature>
<evidence type="ECO:0000313" key="13">
    <source>
        <dbReference type="Proteomes" id="UP000317429"/>
    </source>
</evidence>
<dbReference type="Gene3D" id="1.20.970.10">
    <property type="entry name" value="Transferase, Pyrimidine Nucleoside Phosphorylase, Chain C"/>
    <property type="match status" value="1"/>
</dbReference>
<dbReference type="Pfam" id="PF02885">
    <property type="entry name" value="Glycos_trans_3N"/>
    <property type="match status" value="1"/>
</dbReference>
<evidence type="ECO:0000256" key="1">
    <source>
        <dbReference type="ARBA" id="ARBA00004907"/>
    </source>
</evidence>
<evidence type="ECO:0000256" key="6">
    <source>
        <dbReference type="ARBA" id="ARBA00023141"/>
    </source>
</evidence>
<dbReference type="OrthoDB" id="9806430at2"/>
<comment type="subunit">
    <text evidence="9">Homodimer.</text>
</comment>
<feature type="binding site" evidence="9">
    <location>
        <begin position="97"/>
        <end position="100"/>
    </location>
    <ligand>
        <name>5-phospho-alpha-D-ribose 1-diphosphate</name>
        <dbReference type="ChEBI" id="CHEBI:58017"/>
    </ligand>
</feature>
<keyword evidence="3 9" id="KW-0328">Glycosyltransferase</keyword>
<keyword evidence="4 9" id="KW-0808">Transferase</keyword>
<dbReference type="KEGG" id="pnd:Pla175_10190"/>
<evidence type="ECO:0000259" key="10">
    <source>
        <dbReference type="Pfam" id="PF00591"/>
    </source>
</evidence>
<feature type="binding site" evidence="9">
    <location>
        <position position="127"/>
    </location>
    <ligand>
        <name>5-phospho-alpha-D-ribose 1-diphosphate</name>
        <dbReference type="ChEBI" id="CHEBI:58017"/>
    </ligand>
</feature>
<evidence type="ECO:0000313" key="12">
    <source>
        <dbReference type="EMBL" id="QDU87653.1"/>
    </source>
</evidence>
<dbReference type="GO" id="GO:0004048">
    <property type="term" value="F:anthranilate phosphoribosyltransferase activity"/>
    <property type="evidence" value="ECO:0007669"/>
    <property type="project" value="UniProtKB-UniRule"/>
</dbReference>
<protein>
    <recommendedName>
        <fullName evidence="9">Anthranilate phosphoribosyltransferase</fullName>
        <ecNumber evidence="9">2.4.2.18</ecNumber>
    </recommendedName>
</protein>
<dbReference type="FunFam" id="3.40.1030.10:FF:000002">
    <property type="entry name" value="Anthranilate phosphoribosyltransferase"/>
    <property type="match status" value="1"/>
</dbReference>
<evidence type="ECO:0000256" key="9">
    <source>
        <dbReference type="HAMAP-Rule" id="MF_00211"/>
    </source>
</evidence>
<keyword evidence="2 9" id="KW-0028">Amino-acid biosynthesis</keyword>
<evidence type="ECO:0000256" key="8">
    <source>
        <dbReference type="ARBA" id="ARBA00061188"/>
    </source>
</evidence>
<feature type="binding site" evidence="9">
    <location>
        <position position="173"/>
    </location>
    <ligand>
        <name>anthranilate</name>
        <dbReference type="ChEBI" id="CHEBI:16567"/>
        <label>2</label>
    </ligand>
</feature>
<comment type="function">
    <text evidence="9">Catalyzes the transfer of the phosphoribosyl group of 5-phosphorylribose-1-pyrophosphate (PRPP) to anthranilate to yield N-(5'-phosphoribosyl)-anthranilate (PRA).</text>
</comment>
<organism evidence="12 13">
    <name type="scientific">Pirellulimonas nuda</name>
    <dbReference type="NCBI Taxonomy" id="2528009"/>
    <lineage>
        <taxon>Bacteria</taxon>
        <taxon>Pseudomonadati</taxon>
        <taxon>Planctomycetota</taxon>
        <taxon>Planctomycetia</taxon>
        <taxon>Pirellulales</taxon>
        <taxon>Lacipirellulaceae</taxon>
        <taxon>Pirellulimonas</taxon>
    </lineage>
</organism>
<dbReference type="InterPro" id="IPR000312">
    <property type="entry name" value="Glycosyl_Trfase_fam3"/>
</dbReference>
<dbReference type="Pfam" id="PF00591">
    <property type="entry name" value="Glycos_transf_3"/>
    <property type="match status" value="1"/>
</dbReference>
<feature type="binding site" evidence="9">
    <location>
        <position position="99"/>
    </location>
    <ligand>
        <name>Mg(2+)</name>
        <dbReference type="ChEBI" id="CHEBI:18420"/>
        <label>1</label>
    </ligand>
</feature>
<dbReference type="Gene3D" id="3.40.1030.10">
    <property type="entry name" value="Nucleoside phosphorylase/phosphoribosyltransferase catalytic domain"/>
    <property type="match status" value="1"/>
</dbReference>
<sequence>MDFALNEGLNALIGQVSAGQNLTLEEASAAIEALMRGEAAEPQIAALLTALAHKGETVDEVAGAALAMRRCMTPIRSSRRGIVDTCGTGGGGSQTFNISTTAAIVAAAAGAVVAKHGNRSVTSRSGSADVLQALGVNLDASVPQVEACLEELGLCFCFAPLQHPAMRHVGAVRKKLGIRTIFNTLGPLANPAGAEHQLLGAGRSELPPLLAGAAARLGTQRTLVVHGADGLGDVSITGPTQVIEVTPAGERRLEWTPADFGVAEGPLSALLIESVEQSAAVVRAVLAGEQGPPRDIVVLNAAATLIAAEQEADPKLAAERASEAIDSGGAARLLQRLVERSHEPA</sequence>
<evidence type="ECO:0000256" key="7">
    <source>
        <dbReference type="ARBA" id="ARBA00052328"/>
    </source>
</evidence>
<feature type="binding site" evidence="9">
    <location>
        <begin position="115"/>
        <end position="123"/>
    </location>
    <ligand>
        <name>5-phospho-alpha-D-ribose 1-diphosphate</name>
        <dbReference type="ChEBI" id="CHEBI:58017"/>
    </ligand>
</feature>
<keyword evidence="6 9" id="KW-0057">Aromatic amino acid biosynthesis</keyword>
<dbReference type="InterPro" id="IPR005940">
    <property type="entry name" value="Anthranilate_Pribosyl_Tfrase"/>
</dbReference>
<dbReference type="EC" id="2.4.2.18" evidence="9"/>
<dbReference type="HAMAP" id="MF_00211">
    <property type="entry name" value="TrpD"/>
    <property type="match status" value="1"/>
</dbReference>
<evidence type="ECO:0000256" key="4">
    <source>
        <dbReference type="ARBA" id="ARBA00022679"/>
    </source>
</evidence>
<feature type="domain" description="Glycosyl transferase family 3" evidence="10">
    <location>
        <begin position="81"/>
        <end position="330"/>
    </location>
</feature>
<dbReference type="SUPFAM" id="SSF52418">
    <property type="entry name" value="Nucleoside phosphorylase/phosphoribosyltransferase catalytic domain"/>
    <property type="match status" value="1"/>
</dbReference>